<gene>
    <name evidence="10" type="ORF">GCM10008908_03290</name>
</gene>
<evidence type="ECO:0000259" key="9">
    <source>
        <dbReference type="PROSITE" id="PS51346"/>
    </source>
</evidence>
<evidence type="ECO:0000256" key="3">
    <source>
        <dbReference type="ARBA" id="ARBA00022525"/>
    </source>
</evidence>
<evidence type="ECO:0000256" key="5">
    <source>
        <dbReference type="ARBA" id="ARBA00022729"/>
    </source>
</evidence>
<evidence type="ECO:0000256" key="7">
    <source>
        <dbReference type="ARBA" id="ARBA00022833"/>
    </source>
</evidence>
<dbReference type="CDD" id="cd11009">
    <property type="entry name" value="Zn_dep_PLPC"/>
    <property type="match status" value="1"/>
</dbReference>
<protein>
    <recommendedName>
        <fullName evidence="2">Phospholipase C</fullName>
        <ecNumber evidence="1">3.1.4.3</ecNumber>
    </recommendedName>
    <alternativeName>
        <fullName evidence="8">Phosphatidylcholine cholinephosphohydrolase</fullName>
    </alternativeName>
</protein>
<dbReference type="EMBL" id="BAAACI010000001">
    <property type="protein sequence ID" value="GAA0766033.1"/>
    <property type="molecule type" value="Genomic_DNA"/>
</dbReference>
<keyword evidence="6" id="KW-0378">Hydrolase</keyword>
<keyword evidence="4" id="KW-0479">Metal-binding</keyword>
<evidence type="ECO:0000256" key="1">
    <source>
        <dbReference type="ARBA" id="ARBA00012018"/>
    </source>
</evidence>
<dbReference type="RefSeq" id="WP_343823017.1">
    <property type="nucleotide sequence ID" value="NZ_BAAACI010000001.1"/>
</dbReference>
<sequence length="238" mass="27493">MKRMERTYNRTMTAVIRVANPIKKRIKKTECIVHKFINKEALRLLKQEGYIEEYNFFMKHILDLNKGVKWADADLKSTNHFYHHEKGIGLYGFSNAKVECVKYYNASVFYGANSDMNKAIFFLGAACHLVQDSTVPAHAMKNLKKHKPLENFIIDKVLDGYKIPLKDHVISYGDPEKYVIENTKFAVKSAKSFESIRVKQNRFNEIAEVILLRACITTAGLLVDFYNNLKVIDSETED</sequence>
<keyword evidence="5" id="KW-0732">Signal</keyword>
<dbReference type="Pfam" id="PF00882">
    <property type="entry name" value="Zn_dep_PLPC"/>
    <property type="match status" value="1"/>
</dbReference>
<dbReference type="SMART" id="SM00770">
    <property type="entry name" value="Zn_dep_PLPC"/>
    <property type="match status" value="1"/>
</dbReference>
<evidence type="ECO:0000256" key="4">
    <source>
        <dbReference type="ARBA" id="ARBA00022723"/>
    </source>
</evidence>
<reference evidence="10 11" key="1">
    <citation type="journal article" date="2019" name="Int. J. Syst. Evol. Microbiol.">
        <title>The Global Catalogue of Microorganisms (GCM) 10K type strain sequencing project: providing services to taxonomists for standard genome sequencing and annotation.</title>
        <authorList>
            <consortium name="The Broad Institute Genomics Platform"/>
            <consortium name="The Broad Institute Genome Sequencing Center for Infectious Disease"/>
            <person name="Wu L."/>
            <person name="Ma J."/>
        </authorList>
    </citation>
    <scope>NUCLEOTIDE SEQUENCE [LARGE SCALE GENOMIC DNA]</scope>
    <source>
        <strain evidence="10 11">JCM 1417</strain>
    </source>
</reference>
<dbReference type="InterPro" id="IPR001531">
    <property type="entry name" value="Zn_PLipaseC"/>
</dbReference>
<comment type="caution">
    <text evidence="10">The sequence shown here is derived from an EMBL/GenBank/DDBJ whole genome shotgun (WGS) entry which is preliminary data.</text>
</comment>
<keyword evidence="3" id="KW-0964">Secreted</keyword>
<dbReference type="InterPro" id="IPR008947">
    <property type="entry name" value="PLipase_C/P1_nuclease_dom_sf"/>
</dbReference>
<evidence type="ECO:0000256" key="8">
    <source>
        <dbReference type="ARBA" id="ARBA00031285"/>
    </source>
</evidence>
<organism evidence="10 11">
    <name type="scientific">Clostridium subterminale</name>
    <dbReference type="NCBI Taxonomy" id="1550"/>
    <lineage>
        <taxon>Bacteria</taxon>
        <taxon>Bacillati</taxon>
        <taxon>Bacillota</taxon>
        <taxon>Clostridia</taxon>
        <taxon>Eubacteriales</taxon>
        <taxon>Clostridiaceae</taxon>
        <taxon>Clostridium</taxon>
    </lineage>
</organism>
<evidence type="ECO:0000256" key="2">
    <source>
        <dbReference type="ARBA" id="ARBA00018391"/>
    </source>
</evidence>
<dbReference type="Proteomes" id="UP001501047">
    <property type="component" value="Unassembled WGS sequence"/>
</dbReference>
<evidence type="ECO:0000313" key="10">
    <source>
        <dbReference type="EMBL" id="GAA0766033.1"/>
    </source>
</evidence>
<dbReference type="EC" id="3.1.4.3" evidence="1"/>
<proteinExistence type="predicted"/>
<evidence type="ECO:0000313" key="11">
    <source>
        <dbReference type="Proteomes" id="UP001501047"/>
    </source>
</evidence>
<feature type="domain" description="Zn-dependent PLC" evidence="9">
    <location>
        <begin position="21"/>
        <end position="236"/>
    </location>
</feature>
<accession>A0ABN1KGD1</accession>
<dbReference type="PROSITE" id="PS51346">
    <property type="entry name" value="PROKAR_ZN_DEPEND_PLPC_2"/>
    <property type="match status" value="1"/>
</dbReference>
<keyword evidence="11" id="KW-1185">Reference proteome</keyword>
<dbReference type="InterPro" id="IPR029002">
    <property type="entry name" value="PLPC/GPLD1"/>
</dbReference>
<dbReference type="Gene3D" id="1.10.575.10">
    <property type="entry name" value="P1 Nuclease"/>
    <property type="match status" value="1"/>
</dbReference>
<name>A0ABN1KGD1_CLOSU</name>
<evidence type="ECO:0000256" key="6">
    <source>
        <dbReference type="ARBA" id="ARBA00022801"/>
    </source>
</evidence>
<keyword evidence="7" id="KW-0862">Zinc</keyword>
<dbReference type="SUPFAM" id="SSF48537">
    <property type="entry name" value="Phospholipase C/P1 nuclease"/>
    <property type="match status" value="1"/>
</dbReference>